<gene>
    <name evidence="2" type="ORF">BJP25_26620</name>
</gene>
<dbReference type="InterPro" id="IPR053755">
    <property type="entry name" value="CDI_immunity_sf"/>
</dbReference>
<comment type="caution">
    <text evidence="2">The sequence shown here is derived from an EMBL/GenBank/DDBJ whole genome shotgun (WGS) entry which is preliminary data.</text>
</comment>
<accession>A0A1Q9LH42</accession>
<dbReference type="AlphaFoldDB" id="A0A1Q9LH42"/>
<dbReference type="Pfam" id="PF18228">
    <property type="entry name" value="CdiI_N"/>
    <property type="match status" value="1"/>
</dbReference>
<dbReference type="EMBL" id="MKQR01000025">
    <property type="protein sequence ID" value="OLR91362.1"/>
    <property type="molecule type" value="Genomic_DNA"/>
</dbReference>
<evidence type="ECO:0000313" key="3">
    <source>
        <dbReference type="Proteomes" id="UP000186040"/>
    </source>
</evidence>
<reference evidence="2 3" key="1">
    <citation type="submission" date="2016-10" db="EMBL/GenBank/DDBJ databases">
        <title>The Draft Genome Sequence of Actinokineospora bangkokensis 44EHWT reveals the biosynthetic pathway of antifungal compounds Thailandins with unusual extender unit butylmalonyl-CoA.</title>
        <authorList>
            <person name="Greule A."/>
            <person name="Intra B."/>
            <person name="Flemming S."/>
            <person name="Rommel M.G."/>
            <person name="Panbangred W."/>
            <person name="Bechthold A."/>
        </authorList>
    </citation>
    <scope>NUCLEOTIDE SEQUENCE [LARGE SCALE GENOMIC DNA]</scope>
    <source>
        <strain evidence="2 3">44EHW</strain>
    </source>
</reference>
<dbReference type="OrthoDB" id="3700386at2"/>
<evidence type="ECO:0000313" key="2">
    <source>
        <dbReference type="EMBL" id="OLR91362.1"/>
    </source>
</evidence>
<dbReference type="STRING" id="1193682.BJP25_26620"/>
<protein>
    <recommendedName>
        <fullName evidence="1">CdiI C-terminal domain-containing protein</fullName>
    </recommendedName>
</protein>
<proteinExistence type="predicted"/>
<dbReference type="Gene3D" id="3.30.2450.20">
    <property type="match status" value="1"/>
</dbReference>
<dbReference type="Proteomes" id="UP000186040">
    <property type="component" value="Unassembled WGS sequence"/>
</dbReference>
<evidence type="ECO:0000259" key="1">
    <source>
        <dbReference type="Pfam" id="PF18228"/>
    </source>
</evidence>
<dbReference type="InterPro" id="IPR040509">
    <property type="entry name" value="CdiI_C"/>
</dbReference>
<keyword evidence="3" id="KW-1185">Reference proteome</keyword>
<organism evidence="2 3">
    <name type="scientific">Actinokineospora bangkokensis</name>
    <dbReference type="NCBI Taxonomy" id="1193682"/>
    <lineage>
        <taxon>Bacteria</taxon>
        <taxon>Bacillati</taxon>
        <taxon>Actinomycetota</taxon>
        <taxon>Actinomycetes</taxon>
        <taxon>Pseudonocardiales</taxon>
        <taxon>Pseudonocardiaceae</taxon>
        <taxon>Actinokineospora</taxon>
    </lineage>
</organism>
<name>A0A1Q9LH42_9PSEU</name>
<sequence length="130" mass="14728">MSTAHWQPQDYRNSWALALRELLAAEVVDSCLVTSITEPAMSNFISCWPLYRRGEKVHVQEALIFLDVLEVPFDEHRPWLSVRPRRTVSEDGLAISEWVTSVGDVREFARTLGTAEGGEVDDGLREDLRG</sequence>
<feature type="domain" description="CdiI C-terminal" evidence="1">
    <location>
        <begin position="4"/>
        <end position="108"/>
    </location>
</feature>